<dbReference type="InterPro" id="IPR045497">
    <property type="entry name" value="DUF6438"/>
</dbReference>
<dbReference type="RefSeq" id="WP_113615910.1">
    <property type="nucleotide sequence ID" value="NZ_QFFJ01000001.1"/>
</dbReference>
<evidence type="ECO:0000313" key="4">
    <source>
        <dbReference type="Proteomes" id="UP000253410"/>
    </source>
</evidence>
<evidence type="ECO:0000259" key="2">
    <source>
        <dbReference type="Pfam" id="PF20033"/>
    </source>
</evidence>
<dbReference type="OrthoDB" id="7172369at2"/>
<dbReference type="Pfam" id="PF20033">
    <property type="entry name" value="DUF6438"/>
    <property type="match status" value="1"/>
</dbReference>
<gene>
    <name evidence="3" type="ORF">DF182_12350</name>
</gene>
<evidence type="ECO:0000256" key="1">
    <source>
        <dbReference type="SAM" id="SignalP"/>
    </source>
</evidence>
<dbReference type="AlphaFoldDB" id="A0A365Y404"/>
<comment type="caution">
    <text evidence="3">The sequence shown here is derived from an EMBL/GenBank/DDBJ whole genome shotgun (WGS) entry which is preliminary data.</text>
</comment>
<evidence type="ECO:0000313" key="3">
    <source>
        <dbReference type="EMBL" id="RBL93313.1"/>
    </source>
</evidence>
<name>A0A365Y404_9BACT</name>
<feature type="signal peptide" evidence="1">
    <location>
        <begin position="1"/>
        <end position="19"/>
    </location>
</feature>
<keyword evidence="1" id="KW-0732">Signal</keyword>
<sequence length="254" mass="29470">MRILSLTFALLLFGLALHAQSDTALLRKAWVGPELAYLNFDQKGYSMDFYGQWPQDGAYTLLGDTLRLHKIRYYGEKKTLYGDGDFLIKRLTTDSLILVPINWMANKKLRGQPILYYKDQALTAKKDLRFDSLVLKSSHSYSSTPTMEIQINQKKQVKFSGLIYVIKDGSYTDILPDSTYQQLLYLLSISELDHLKSWGQEIHDDKPLSLQIWYNNKMMLIECRRFPMVADKLEQLLFKISATTKLERSSFRSL</sequence>
<proteinExistence type="predicted"/>
<protein>
    <recommendedName>
        <fullName evidence="2">DUF6438 domain-containing protein</fullName>
    </recommendedName>
</protein>
<dbReference type="EMBL" id="QFFJ01000001">
    <property type="protein sequence ID" value="RBL93313.1"/>
    <property type="molecule type" value="Genomic_DNA"/>
</dbReference>
<accession>A0A365Y404</accession>
<feature type="chain" id="PRO_5016727376" description="DUF6438 domain-containing protein" evidence="1">
    <location>
        <begin position="20"/>
        <end position="254"/>
    </location>
</feature>
<feature type="domain" description="DUF6438" evidence="2">
    <location>
        <begin position="133"/>
        <end position="238"/>
    </location>
</feature>
<dbReference type="Proteomes" id="UP000253410">
    <property type="component" value="Unassembled WGS sequence"/>
</dbReference>
<keyword evidence="4" id="KW-1185">Reference proteome</keyword>
<reference evidence="3 4" key="1">
    <citation type="submission" date="2018-05" db="EMBL/GenBank/DDBJ databases">
        <title>Chitinophaga sp. K3CV102501T nov., isolated from isolated from a monsoon evergreen broad-leaved forest soil.</title>
        <authorList>
            <person name="Lv Y."/>
        </authorList>
    </citation>
    <scope>NUCLEOTIDE SEQUENCE [LARGE SCALE GENOMIC DNA]</scope>
    <source>
        <strain evidence="3 4">GDMCC 1.1325</strain>
    </source>
</reference>
<organism evidence="3 4">
    <name type="scientific">Chitinophaga flava</name>
    <dbReference type="NCBI Taxonomy" id="2259036"/>
    <lineage>
        <taxon>Bacteria</taxon>
        <taxon>Pseudomonadati</taxon>
        <taxon>Bacteroidota</taxon>
        <taxon>Chitinophagia</taxon>
        <taxon>Chitinophagales</taxon>
        <taxon>Chitinophagaceae</taxon>
        <taxon>Chitinophaga</taxon>
    </lineage>
</organism>